<dbReference type="Proteomes" id="UP001143910">
    <property type="component" value="Unassembled WGS sequence"/>
</dbReference>
<reference evidence="1" key="1">
    <citation type="submission" date="2022-08" db="EMBL/GenBank/DDBJ databases">
        <title>Genome Sequence of Lecanicillium fungicola.</title>
        <authorList>
            <person name="Buettner E."/>
        </authorList>
    </citation>
    <scope>NUCLEOTIDE SEQUENCE</scope>
    <source>
        <strain evidence="1">Babe33</strain>
    </source>
</reference>
<sequence>MLTASQLARKRANDREAQRAIRVRTKEHIERLEHEIQNLKDQQLCRKPFQELLRRNAALEREVTNLRMSLALFCDTDLLLGGGEKTMAMAARPNAASGTHHMVGKRSVVPTTYVSPEIGIPLESSIFDQDASSPQHTDLHKGAEPTFQLF</sequence>
<name>A0ACC1NPZ1_9HYPO</name>
<protein>
    <submittedName>
        <fullName evidence="1">Uncharacterized protein</fullName>
    </submittedName>
</protein>
<organism evidence="1 2">
    <name type="scientific">Zarea fungicola</name>
    <dbReference type="NCBI Taxonomy" id="93591"/>
    <lineage>
        <taxon>Eukaryota</taxon>
        <taxon>Fungi</taxon>
        <taxon>Dikarya</taxon>
        <taxon>Ascomycota</taxon>
        <taxon>Pezizomycotina</taxon>
        <taxon>Sordariomycetes</taxon>
        <taxon>Hypocreomycetidae</taxon>
        <taxon>Hypocreales</taxon>
        <taxon>Cordycipitaceae</taxon>
        <taxon>Zarea</taxon>
    </lineage>
</organism>
<evidence type="ECO:0000313" key="1">
    <source>
        <dbReference type="EMBL" id="KAJ2980987.1"/>
    </source>
</evidence>
<dbReference type="EMBL" id="JANJQO010000159">
    <property type="protein sequence ID" value="KAJ2980987.1"/>
    <property type="molecule type" value="Genomic_DNA"/>
</dbReference>
<gene>
    <name evidence="1" type="ORF">NQ176_g2302</name>
</gene>
<accession>A0ACC1NPZ1</accession>
<keyword evidence="2" id="KW-1185">Reference proteome</keyword>
<evidence type="ECO:0000313" key="2">
    <source>
        <dbReference type="Proteomes" id="UP001143910"/>
    </source>
</evidence>
<proteinExistence type="predicted"/>
<comment type="caution">
    <text evidence="1">The sequence shown here is derived from an EMBL/GenBank/DDBJ whole genome shotgun (WGS) entry which is preliminary data.</text>
</comment>